<feature type="compositionally biased region" description="Polar residues" evidence="1">
    <location>
        <begin position="12"/>
        <end position="24"/>
    </location>
</feature>
<name>A0A2C5XAT2_9HYPO</name>
<organism evidence="2 3">
    <name type="scientific">Ophiocordyceps australis</name>
    <dbReference type="NCBI Taxonomy" id="1399860"/>
    <lineage>
        <taxon>Eukaryota</taxon>
        <taxon>Fungi</taxon>
        <taxon>Dikarya</taxon>
        <taxon>Ascomycota</taxon>
        <taxon>Pezizomycotina</taxon>
        <taxon>Sordariomycetes</taxon>
        <taxon>Hypocreomycetidae</taxon>
        <taxon>Hypocreales</taxon>
        <taxon>Ophiocordycipitaceae</taxon>
        <taxon>Ophiocordyceps</taxon>
    </lineage>
</organism>
<dbReference type="OrthoDB" id="3944408at2759"/>
<dbReference type="STRING" id="1399860.A0A2C5XAT2"/>
<proteinExistence type="predicted"/>
<keyword evidence="3" id="KW-1185">Reference proteome</keyword>
<dbReference type="Proteomes" id="UP000226192">
    <property type="component" value="Unassembled WGS sequence"/>
</dbReference>
<evidence type="ECO:0000313" key="3">
    <source>
        <dbReference type="Proteomes" id="UP000226192"/>
    </source>
</evidence>
<accession>A0A2C5XAT2</accession>
<feature type="region of interest" description="Disordered" evidence="1">
    <location>
        <begin position="1"/>
        <end position="31"/>
    </location>
</feature>
<protein>
    <submittedName>
        <fullName evidence="2">Uncharacterized protein</fullName>
    </submittedName>
</protein>
<dbReference type="AlphaFoldDB" id="A0A2C5XAT2"/>
<comment type="caution">
    <text evidence="2">The sequence shown here is derived from an EMBL/GenBank/DDBJ whole genome shotgun (WGS) entry which is preliminary data.</text>
</comment>
<evidence type="ECO:0000256" key="1">
    <source>
        <dbReference type="SAM" id="MobiDB-lite"/>
    </source>
</evidence>
<dbReference type="EMBL" id="NJET01000021">
    <property type="protein sequence ID" value="PHH65169.1"/>
    <property type="molecule type" value="Genomic_DNA"/>
</dbReference>
<evidence type="ECO:0000313" key="2">
    <source>
        <dbReference type="EMBL" id="PHH65169.1"/>
    </source>
</evidence>
<reference evidence="2 3" key="1">
    <citation type="submission" date="2017-06" db="EMBL/GenBank/DDBJ databases">
        <title>Ant-infecting Ophiocordyceps genomes reveal a high diversity of potential behavioral manipulation genes and a possible major role for enterotoxins.</title>
        <authorList>
            <person name="De Bekker C."/>
            <person name="Evans H.C."/>
            <person name="Brachmann A."/>
            <person name="Hughes D.P."/>
        </authorList>
    </citation>
    <scope>NUCLEOTIDE SEQUENCE [LARGE SCALE GENOMIC DNA]</scope>
    <source>
        <strain evidence="2 3">Map64</strain>
    </source>
</reference>
<gene>
    <name evidence="2" type="ORF">CDD81_3300</name>
</gene>
<sequence length="334" mass="36895">MLPRGVSRELPGSSTATHYQSQQPLAAAQDTEQILDRSLTTSTRQEHLSPRSRAGPKTVVLHLHMPPGFDRNSSQFHLISSLTETPKPCAPTVPPSYSSLSRSMPPNSENILARLLLAIIHQMNLREIDWDKVACDPVLLEPISNGHAARMRFARYRTSVSASLSAAKRNRVGPRHGIRRALRADDKDSIVFKPDPDQSPSKPMLDMELIHNSPPFYQFHGPSAPPQAPLDANDDQLCSRLLTPCSDDMQWSTPVHTQARRVPLSAANNPLVPGNIHLMQQSSLSPQFPVPDTIISPESDPSPAAATNEEADLNNAQAWAHLSQDWTSKFYEVQ</sequence>